<dbReference type="SUPFAM" id="SSF55166">
    <property type="entry name" value="Hedgehog/DD-peptidase"/>
    <property type="match status" value="1"/>
</dbReference>
<evidence type="ECO:0000256" key="1">
    <source>
        <dbReference type="ARBA" id="ARBA00022670"/>
    </source>
</evidence>
<reference evidence="10" key="1">
    <citation type="journal article" date="2019" name="Int. J. Syst. Evol. Microbiol.">
        <title>The Global Catalogue of Microorganisms (GCM) 10K type strain sequencing project: providing services to taxonomists for standard genome sequencing and annotation.</title>
        <authorList>
            <consortium name="The Broad Institute Genomics Platform"/>
            <consortium name="The Broad Institute Genome Sequencing Center for Infectious Disease"/>
            <person name="Wu L."/>
            <person name="Ma J."/>
        </authorList>
    </citation>
    <scope>NUCLEOTIDE SEQUENCE [LARGE SCALE GENOMIC DNA]</scope>
    <source>
        <strain evidence="10">JCM 18424</strain>
    </source>
</reference>
<dbReference type="Pfam" id="PF03411">
    <property type="entry name" value="Peptidase_M74"/>
    <property type="match status" value="1"/>
</dbReference>
<evidence type="ECO:0000256" key="2">
    <source>
        <dbReference type="ARBA" id="ARBA00022723"/>
    </source>
</evidence>
<dbReference type="EMBL" id="BAABKE010000002">
    <property type="protein sequence ID" value="GAA5095732.1"/>
    <property type="molecule type" value="Genomic_DNA"/>
</dbReference>
<evidence type="ECO:0000256" key="7">
    <source>
        <dbReference type="ARBA" id="ARBA00023049"/>
    </source>
</evidence>
<name>A0ABP9MIT9_9GAMM</name>
<keyword evidence="4" id="KW-0574">Periplasm</keyword>
<keyword evidence="5" id="KW-0378">Hydrolase</keyword>
<gene>
    <name evidence="9" type="primary">mepA</name>
    <name evidence="9" type="ORF">GCM10023338_05400</name>
</gene>
<evidence type="ECO:0000256" key="5">
    <source>
        <dbReference type="ARBA" id="ARBA00022801"/>
    </source>
</evidence>
<evidence type="ECO:0000313" key="10">
    <source>
        <dbReference type="Proteomes" id="UP001500631"/>
    </source>
</evidence>
<dbReference type="Gene3D" id="3.30.1380.10">
    <property type="match status" value="1"/>
</dbReference>
<evidence type="ECO:0000256" key="8">
    <source>
        <dbReference type="SAM" id="SignalP"/>
    </source>
</evidence>
<keyword evidence="3 8" id="KW-0732">Signal</keyword>
<evidence type="ECO:0000256" key="3">
    <source>
        <dbReference type="ARBA" id="ARBA00022729"/>
    </source>
</evidence>
<organism evidence="9 10">
    <name type="scientific">Wohlfahrtiimonas larvae</name>
    <dbReference type="NCBI Taxonomy" id="1157986"/>
    <lineage>
        <taxon>Bacteria</taxon>
        <taxon>Pseudomonadati</taxon>
        <taxon>Pseudomonadota</taxon>
        <taxon>Gammaproteobacteria</taxon>
        <taxon>Cardiobacteriales</taxon>
        <taxon>Ignatzschineriaceae</taxon>
        <taxon>Wohlfahrtiimonas</taxon>
    </lineage>
</organism>
<keyword evidence="2" id="KW-0479">Metal-binding</keyword>
<dbReference type="InterPro" id="IPR005073">
    <property type="entry name" value="Peptidase_M74"/>
</dbReference>
<protein>
    <submittedName>
        <fullName evidence="9">Penicillin-insensitive murein endopeptidase</fullName>
    </submittedName>
</protein>
<proteinExistence type="predicted"/>
<sequence length="275" mass="31218">MKIKYVLSLMMLISPWSFAENWHTVQKPTNEPTKIYGSYANGCFSGGKVMPIVGEGFQQVRPSRNRHYGDESLLVFIESLGKYAKAQNKIVILGDLSQPRGGPMNFGHSSHQIGLDVDIWFESIGKNGLSPKQVEGLETPSLVDMKNGVISKYWQPYYRDLIHQAALYPKTERIFVNPVIKAYLCETEKDKSWLYKVRPWFGHDSHFHVRLVCPKNQKDCEPQFPVAKNSGCDEDLQNWVKDQADLALGIKKPAVSKGKSVSKIMPKMCQKILNQ</sequence>
<comment type="caution">
    <text evidence="9">The sequence shown here is derived from an EMBL/GenBank/DDBJ whole genome shotgun (WGS) entry which is preliminary data.</text>
</comment>
<accession>A0ABP9MIT9</accession>
<dbReference type="Proteomes" id="UP001500631">
    <property type="component" value="Unassembled WGS sequence"/>
</dbReference>
<keyword evidence="10" id="KW-1185">Reference proteome</keyword>
<dbReference type="RefSeq" id="WP_245831098.1">
    <property type="nucleotide sequence ID" value="NZ_BAABKE010000002.1"/>
</dbReference>
<dbReference type="InterPro" id="IPR009045">
    <property type="entry name" value="Zn_M74/Hedgehog-like"/>
</dbReference>
<feature type="chain" id="PRO_5045432565" evidence="8">
    <location>
        <begin position="20"/>
        <end position="275"/>
    </location>
</feature>
<evidence type="ECO:0000256" key="4">
    <source>
        <dbReference type="ARBA" id="ARBA00022764"/>
    </source>
</evidence>
<keyword evidence="6" id="KW-0862">Zinc</keyword>
<dbReference type="PIRSF" id="PIRSF018455">
    <property type="entry name" value="MepA"/>
    <property type="match status" value="1"/>
</dbReference>
<evidence type="ECO:0000313" key="9">
    <source>
        <dbReference type="EMBL" id="GAA5095732.1"/>
    </source>
</evidence>
<dbReference type="NCBIfam" id="NF006947">
    <property type="entry name" value="PRK09429.1"/>
    <property type="match status" value="1"/>
</dbReference>
<keyword evidence="7" id="KW-0482">Metalloprotease</keyword>
<feature type="signal peptide" evidence="8">
    <location>
        <begin position="1"/>
        <end position="19"/>
    </location>
</feature>
<keyword evidence="1" id="KW-0645">Protease</keyword>
<evidence type="ECO:0000256" key="6">
    <source>
        <dbReference type="ARBA" id="ARBA00022833"/>
    </source>
</evidence>